<evidence type="ECO:0000259" key="2">
    <source>
        <dbReference type="Pfam" id="PF10374"/>
    </source>
</evidence>
<dbReference type="SUPFAM" id="SSF48452">
    <property type="entry name" value="TPR-like"/>
    <property type="match status" value="1"/>
</dbReference>
<dbReference type="InterPro" id="IPR018834">
    <property type="entry name" value="DNA/RNA-bd_Est1-type"/>
</dbReference>
<gene>
    <name evidence="3" type="ORF">SDRG_11958</name>
</gene>
<dbReference type="OrthoDB" id="69928at2759"/>
<organism evidence="3 4">
    <name type="scientific">Saprolegnia diclina (strain VS20)</name>
    <dbReference type="NCBI Taxonomy" id="1156394"/>
    <lineage>
        <taxon>Eukaryota</taxon>
        <taxon>Sar</taxon>
        <taxon>Stramenopiles</taxon>
        <taxon>Oomycota</taxon>
        <taxon>Saprolegniomycetes</taxon>
        <taxon>Saprolegniales</taxon>
        <taxon>Saprolegniaceae</taxon>
        <taxon>Saprolegnia</taxon>
    </lineage>
</organism>
<dbReference type="STRING" id="1156394.T0Q707"/>
<name>T0Q707_SAPDV</name>
<dbReference type="InterPro" id="IPR045153">
    <property type="entry name" value="Est1/Ebs1-like"/>
</dbReference>
<dbReference type="GeneID" id="19952685"/>
<dbReference type="InterPro" id="IPR011990">
    <property type="entry name" value="TPR-like_helical_dom_sf"/>
</dbReference>
<dbReference type="Pfam" id="PF10374">
    <property type="entry name" value="EST1"/>
    <property type="match status" value="1"/>
</dbReference>
<dbReference type="InParanoid" id="T0Q707"/>
<evidence type="ECO:0008006" key="5">
    <source>
        <dbReference type="Google" id="ProtNLM"/>
    </source>
</evidence>
<dbReference type="eggNOG" id="KOG2162">
    <property type="taxonomic scope" value="Eukaryota"/>
</dbReference>
<evidence type="ECO:0000313" key="3">
    <source>
        <dbReference type="EMBL" id="EQC30381.1"/>
    </source>
</evidence>
<dbReference type="GO" id="GO:0070034">
    <property type="term" value="F:telomerase RNA binding"/>
    <property type="evidence" value="ECO:0007669"/>
    <property type="project" value="TreeGrafter"/>
</dbReference>
<accession>T0Q707</accession>
<dbReference type="PANTHER" id="PTHR15696">
    <property type="entry name" value="SMG-7 SUPPRESSOR WITH MORPHOLOGICAL EFFECT ON GENITALIA PROTEIN 7"/>
    <property type="match status" value="1"/>
</dbReference>
<proteinExistence type="predicted"/>
<dbReference type="PANTHER" id="PTHR15696:SF0">
    <property type="entry name" value="TELOMERASE-BINDING PROTEIN EST1A"/>
    <property type="match status" value="1"/>
</dbReference>
<dbReference type="VEuPathDB" id="FungiDB:SDRG_11958"/>
<dbReference type="GO" id="GO:0005697">
    <property type="term" value="C:telomerase holoenzyme complex"/>
    <property type="evidence" value="ECO:0007669"/>
    <property type="project" value="TreeGrafter"/>
</dbReference>
<dbReference type="OMA" id="EMHELRC"/>
<feature type="domain" description="Telomerase activating protein Est1-like N-terminal" evidence="2">
    <location>
        <begin position="56"/>
        <end position="149"/>
    </location>
</feature>
<dbReference type="Proteomes" id="UP000030762">
    <property type="component" value="Unassembled WGS sequence"/>
</dbReference>
<dbReference type="Pfam" id="PF10373">
    <property type="entry name" value="EST1_DNA_bind"/>
    <property type="match status" value="1"/>
</dbReference>
<dbReference type="InterPro" id="IPR019458">
    <property type="entry name" value="Est1-like_N"/>
</dbReference>
<dbReference type="Gene3D" id="1.25.40.10">
    <property type="entry name" value="Tetratricopeptide repeat domain"/>
    <property type="match status" value="1"/>
</dbReference>
<evidence type="ECO:0000259" key="1">
    <source>
        <dbReference type="Pfam" id="PF10373"/>
    </source>
</evidence>
<dbReference type="AlphaFoldDB" id="T0Q707"/>
<evidence type="ECO:0000313" key="4">
    <source>
        <dbReference type="Proteomes" id="UP000030762"/>
    </source>
</evidence>
<dbReference type="GO" id="GO:0000184">
    <property type="term" value="P:nuclear-transcribed mRNA catabolic process, nonsense-mediated decay"/>
    <property type="evidence" value="ECO:0007669"/>
    <property type="project" value="TreeGrafter"/>
</dbReference>
<dbReference type="RefSeq" id="XP_008616234.1">
    <property type="nucleotide sequence ID" value="XM_008618012.1"/>
</dbReference>
<reference evidence="3 4" key="1">
    <citation type="submission" date="2012-04" db="EMBL/GenBank/DDBJ databases">
        <title>The Genome Sequence of Saprolegnia declina VS20.</title>
        <authorList>
            <consortium name="The Broad Institute Genome Sequencing Platform"/>
            <person name="Russ C."/>
            <person name="Nusbaum C."/>
            <person name="Tyler B."/>
            <person name="van West P."/>
            <person name="Dieguez-Uribeondo J."/>
            <person name="de Bruijn I."/>
            <person name="Tripathy S."/>
            <person name="Jiang R."/>
            <person name="Young S.K."/>
            <person name="Zeng Q."/>
            <person name="Gargeya S."/>
            <person name="Fitzgerald M."/>
            <person name="Haas B."/>
            <person name="Abouelleil A."/>
            <person name="Alvarado L."/>
            <person name="Arachchi H.M."/>
            <person name="Berlin A."/>
            <person name="Chapman S.B."/>
            <person name="Goldberg J."/>
            <person name="Griggs A."/>
            <person name="Gujja S."/>
            <person name="Hansen M."/>
            <person name="Howarth C."/>
            <person name="Imamovic A."/>
            <person name="Larimer J."/>
            <person name="McCowen C."/>
            <person name="Montmayeur A."/>
            <person name="Murphy C."/>
            <person name="Neiman D."/>
            <person name="Pearson M."/>
            <person name="Priest M."/>
            <person name="Roberts A."/>
            <person name="Saif S."/>
            <person name="Shea T."/>
            <person name="Sisk P."/>
            <person name="Sykes S."/>
            <person name="Wortman J."/>
            <person name="Nusbaum C."/>
            <person name="Birren B."/>
        </authorList>
    </citation>
    <scope>NUCLEOTIDE SEQUENCE [LARGE SCALE GENOMIC DNA]</scope>
    <source>
        <strain evidence="3 4">VS20</strain>
    </source>
</reference>
<sequence length="619" mass="69075">MVSSSLYKDVAASERLLRESLKNGAPCIPDDPLRLSLLEKALHYTSSYPADSASKKTEEVLWKPCFYKCIESFRRSIRKYAAASNGDRRVREHFFQVSLQFQSFLDSASAYYEKLHDAFAAGPSSDAVLQSMFRCLIFLGDIARYRELHSQKAKKNFAAAESFYHRALAVMPENGNPHNQLAVLATYVEAETIAVYRYCRSLLVPQPFATAAENLALLFERARQRPMPAHLPPIASTSSPKDKSAFLKSFLHRLTRLHGHFLSPGGDAVDPTTYPLDLEDAVGDDYKLLLSAGVIGDALLLKLCAINMHCLHTSVGTMRTHALRLALLLLTTTLQYVDENRDKTTALLGPVSVMADYLHPRLELLASVETAPFLEALACVLNSLCLDHDDPDALAWKPKLKEMHELRCFAPLDGSYIRANELLSETDALHVRCANLVGFGRRLTKPIGDEERVYLYWHLNQFETSPRWSAASPSNVSMGLLSQHGGFDDDIGNEDEEDFDDEVIVFQPSTYTQQPPTPPTLVSSPSFNSVDLSAFRHLGAGVRASSEASLWGQQAPTPPMSRAHMDKQPLWEDLNAVEEEGARYAHQVSSLSMFFQPDDRRPPPPTTRVVTRNPFFVNS</sequence>
<dbReference type="GO" id="GO:0042162">
    <property type="term" value="F:telomeric DNA binding"/>
    <property type="evidence" value="ECO:0007669"/>
    <property type="project" value="TreeGrafter"/>
</dbReference>
<dbReference type="EMBL" id="JH767176">
    <property type="protein sequence ID" value="EQC30381.1"/>
    <property type="molecule type" value="Genomic_DNA"/>
</dbReference>
<feature type="domain" description="DNA/RNA-binding" evidence="1">
    <location>
        <begin position="160"/>
        <end position="412"/>
    </location>
</feature>
<keyword evidence="4" id="KW-1185">Reference proteome</keyword>
<protein>
    <recommendedName>
        <fullName evidence="5">DNA/RNA-binding domain-containing protein</fullName>
    </recommendedName>
</protein>